<evidence type="ECO:0000313" key="9">
    <source>
        <dbReference type="Proteomes" id="UP000294824"/>
    </source>
</evidence>
<dbReference type="Pfam" id="PF13426">
    <property type="entry name" value="PAS_9"/>
    <property type="match status" value="1"/>
</dbReference>
<reference evidence="8 9" key="1">
    <citation type="submission" date="2019-03" db="EMBL/GenBank/DDBJ databases">
        <title>Genomic Encyclopedia of Type Strains, Phase III (KMG-III): the genomes of soil and plant-associated and newly described type strains.</title>
        <authorList>
            <person name="Whitman W."/>
        </authorList>
    </citation>
    <scope>NUCLEOTIDE SEQUENCE [LARGE SCALE GENOMIC DNA]</scope>
    <source>
        <strain evidence="8 9">CECT 8301</strain>
    </source>
</reference>
<dbReference type="RefSeq" id="WP_042505474.1">
    <property type="nucleotide sequence ID" value="NZ_BBNQ01000013.1"/>
</dbReference>
<dbReference type="InterPro" id="IPR003594">
    <property type="entry name" value="HATPase_dom"/>
</dbReference>
<comment type="catalytic activity">
    <reaction evidence="1">
        <text>ATP + protein L-histidine = ADP + protein N-phospho-L-histidine.</text>
        <dbReference type="EC" id="2.7.13.3"/>
    </reaction>
</comment>
<dbReference type="CDD" id="cd00082">
    <property type="entry name" value="HisKA"/>
    <property type="match status" value="1"/>
</dbReference>
<dbReference type="SMART" id="SM00091">
    <property type="entry name" value="PAS"/>
    <property type="match status" value="1"/>
</dbReference>
<dbReference type="GO" id="GO:0000155">
    <property type="term" value="F:phosphorelay sensor kinase activity"/>
    <property type="evidence" value="ECO:0007669"/>
    <property type="project" value="InterPro"/>
</dbReference>
<keyword evidence="9" id="KW-1185">Reference proteome</keyword>
<dbReference type="InterPro" id="IPR052162">
    <property type="entry name" value="Sensor_kinase/Photoreceptor"/>
</dbReference>
<evidence type="ECO:0000256" key="5">
    <source>
        <dbReference type="ARBA" id="ARBA00022777"/>
    </source>
</evidence>
<dbReference type="Gene3D" id="3.30.565.10">
    <property type="entry name" value="Histidine kinase-like ATPase, C-terminal domain"/>
    <property type="match status" value="1"/>
</dbReference>
<gene>
    <name evidence="8" type="ORF">DFQ06_0920</name>
</gene>
<dbReference type="EMBL" id="SORL01000007">
    <property type="protein sequence ID" value="TDY64021.1"/>
    <property type="molecule type" value="Genomic_DNA"/>
</dbReference>
<dbReference type="PROSITE" id="PS50112">
    <property type="entry name" value="PAS"/>
    <property type="match status" value="1"/>
</dbReference>
<dbReference type="SUPFAM" id="SSF55785">
    <property type="entry name" value="PYP-like sensor domain (PAS domain)"/>
    <property type="match status" value="1"/>
</dbReference>
<dbReference type="SMART" id="SM00387">
    <property type="entry name" value="HATPase_c"/>
    <property type="match status" value="1"/>
</dbReference>
<dbReference type="PANTHER" id="PTHR43304">
    <property type="entry name" value="PHYTOCHROME-LIKE PROTEIN CPH1"/>
    <property type="match status" value="1"/>
</dbReference>
<comment type="caution">
    <text evidence="8">The sequence shown here is derived from an EMBL/GenBank/DDBJ whole genome shotgun (WGS) entry which is preliminary data.</text>
</comment>
<dbReference type="InterPro" id="IPR005467">
    <property type="entry name" value="His_kinase_dom"/>
</dbReference>
<dbReference type="PROSITE" id="PS50109">
    <property type="entry name" value="HIS_KIN"/>
    <property type="match status" value="1"/>
</dbReference>
<dbReference type="InterPro" id="IPR003661">
    <property type="entry name" value="HisK_dim/P_dom"/>
</dbReference>
<dbReference type="InterPro" id="IPR035965">
    <property type="entry name" value="PAS-like_dom_sf"/>
</dbReference>
<dbReference type="SUPFAM" id="SSF55874">
    <property type="entry name" value="ATPase domain of HSP90 chaperone/DNA topoisomerase II/histidine kinase"/>
    <property type="match status" value="1"/>
</dbReference>
<keyword evidence="4" id="KW-0808">Transferase</keyword>
<evidence type="ECO:0000256" key="1">
    <source>
        <dbReference type="ARBA" id="ARBA00000085"/>
    </source>
</evidence>
<proteinExistence type="predicted"/>
<dbReference type="OrthoDB" id="5522855at2"/>
<sequence length="352" mass="40210">MDHYLDPFFELSMDCLCIANFEGYFVKINPAFVELLGFSETELRSKLISDFIYDEDKKRTASYRSNLKQNKPLINFENRYVTKSGAIIWLHWTAIPVEKDKLVYAIAKDITHKKELENERISHLSKLSEVNEKLKQLNYTTSHDLRSPVNNLISLVDLIDLSKVEDPETLKMLNYIKVSAEGLNDSLNTYVEAFKQKNISNETLDLVNFNAIFNKVSHSISTLIQKSGAQFEIDFSVLENVPFNPAYMESIFLNFITNSIKYARPEVPLIISITSNNLYGKPTFKYSDNGLGFDMEKVGHLIFKLNQRFHGNEDSKGVGLYLVYNHVTSLGGSIHVDSKINHGTTFTISFNS</sequence>
<evidence type="ECO:0000256" key="4">
    <source>
        <dbReference type="ARBA" id="ARBA00022679"/>
    </source>
</evidence>
<dbReference type="InterPro" id="IPR004358">
    <property type="entry name" value="Sig_transdc_His_kin-like_C"/>
</dbReference>
<dbReference type="Proteomes" id="UP000294824">
    <property type="component" value="Unassembled WGS sequence"/>
</dbReference>
<feature type="domain" description="Histidine kinase" evidence="6">
    <location>
        <begin position="140"/>
        <end position="352"/>
    </location>
</feature>
<evidence type="ECO:0000259" key="6">
    <source>
        <dbReference type="PROSITE" id="PS50109"/>
    </source>
</evidence>
<name>A0A4V3HH59_9FLAO</name>
<dbReference type="InterPro" id="IPR000014">
    <property type="entry name" value="PAS"/>
</dbReference>
<dbReference type="PRINTS" id="PR00344">
    <property type="entry name" value="BCTRLSENSOR"/>
</dbReference>
<evidence type="ECO:0000313" key="8">
    <source>
        <dbReference type="EMBL" id="TDY64021.1"/>
    </source>
</evidence>
<dbReference type="InterPro" id="IPR036097">
    <property type="entry name" value="HisK_dim/P_sf"/>
</dbReference>
<feature type="domain" description="PAS" evidence="7">
    <location>
        <begin position="18"/>
        <end position="71"/>
    </location>
</feature>
<dbReference type="AlphaFoldDB" id="A0A4V3HH59"/>
<dbReference type="CDD" id="cd00130">
    <property type="entry name" value="PAS"/>
    <property type="match status" value="1"/>
</dbReference>
<dbReference type="Gene3D" id="1.10.287.130">
    <property type="match status" value="1"/>
</dbReference>
<keyword evidence="3" id="KW-0597">Phosphoprotein</keyword>
<evidence type="ECO:0000259" key="7">
    <source>
        <dbReference type="PROSITE" id="PS50112"/>
    </source>
</evidence>
<evidence type="ECO:0000256" key="2">
    <source>
        <dbReference type="ARBA" id="ARBA00012438"/>
    </source>
</evidence>
<evidence type="ECO:0000256" key="3">
    <source>
        <dbReference type="ARBA" id="ARBA00022553"/>
    </source>
</evidence>
<protein>
    <recommendedName>
        <fullName evidence="2">histidine kinase</fullName>
        <ecNumber evidence="2">2.7.13.3</ecNumber>
    </recommendedName>
</protein>
<dbReference type="InterPro" id="IPR036890">
    <property type="entry name" value="HATPase_C_sf"/>
</dbReference>
<dbReference type="PANTHER" id="PTHR43304:SF1">
    <property type="entry name" value="PAC DOMAIN-CONTAINING PROTEIN"/>
    <property type="match status" value="1"/>
</dbReference>
<dbReference type="SUPFAM" id="SSF47384">
    <property type="entry name" value="Homodimeric domain of signal transducing histidine kinase"/>
    <property type="match status" value="1"/>
</dbReference>
<keyword evidence="5" id="KW-0418">Kinase</keyword>
<accession>A0A4V3HH59</accession>
<dbReference type="Pfam" id="PF02518">
    <property type="entry name" value="HATPase_c"/>
    <property type="match status" value="1"/>
</dbReference>
<dbReference type="NCBIfam" id="TIGR00229">
    <property type="entry name" value="sensory_box"/>
    <property type="match status" value="1"/>
</dbReference>
<dbReference type="Gene3D" id="3.30.450.20">
    <property type="entry name" value="PAS domain"/>
    <property type="match status" value="1"/>
</dbReference>
<dbReference type="EC" id="2.7.13.3" evidence="2"/>
<organism evidence="8 9">
    <name type="scientific">Algibacter lectus</name>
    <dbReference type="NCBI Taxonomy" id="221126"/>
    <lineage>
        <taxon>Bacteria</taxon>
        <taxon>Pseudomonadati</taxon>
        <taxon>Bacteroidota</taxon>
        <taxon>Flavobacteriia</taxon>
        <taxon>Flavobacteriales</taxon>
        <taxon>Flavobacteriaceae</taxon>
        <taxon>Algibacter</taxon>
    </lineage>
</organism>